<gene>
    <name evidence="2" type="ORF">C272_07812</name>
</gene>
<dbReference type="PATRIC" id="fig|1229781.4.peg.1566"/>
<dbReference type="EMBL" id="AMSP01000005">
    <property type="protein sequence ID" value="EKU47632.1"/>
    <property type="molecule type" value="Genomic_DNA"/>
</dbReference>
<name>K9AYJ6_9MICO</name>
<comment type="caution">
    <text evidence="2">The sequence shown here is derived from an EMBL/GenBank/DDBJ whole genome shotgun (WGS) entry which is preliminary data.</text>
</comment>
<dbReference type="Pfam" id="PF20240">
    <property type="entry name" value="DUF6597"/>
    <property type="match status" value="1"/>
</dbReference>
<evidence type="ECO:0000313" key="2">
    <source>
        <dbReference type="EMBL" id="EKU47632.1"/>
    </source>
</evidence>
<feature type="domain" description="HTH araC/xylS-type" evidence="1">
    <location>
        <begin position="137"/>
        <end position="230"/>
    </location>
</feature>
<dbReference type="GO" id="GO:0043565">
    <property type="term" value="F:sequence-specific DNA binding"/>
    <property type="evidence" value="ECO:0007669"/>
    <property type="project" value="InterPro"/>
</dbReference>
<dbReference type="RefSeq" id="WP_009377503.1">
    <property type="nucleotide sequence ID" value="NZ_AMSP01000005.1"/>
</dbReference>
<dbReference type="eggNOG" id="COG2207">
    <property type="taxonomic scope" value="Bacteria"/>
</dbReference>
<reference evidence="2 3" key="1">
    <citation type="submission" date="2012-09" db="EMBL/GenBank/DDBJ databases">
        <title>Genome Sequence of Brevibacterium casei S18.</title>
        <authorList>
            <person name="Sharma R."/>
            <person name="Singh A."/>
            <person name="Jangir P.K."/>
        </authorList>
    </citation>
    <scope>NUCLEOTIDE SEQUENCE [LARGE SCALE GENOMIC DNA]</scope>
    <source>
        <strain evidence="2 3">S18</strain>
    </source>
</reference>
<evidence type="ECO:0000259" key="1">
    <source>
        <dbReference type="PROSITE" id="PS01124"/>
    </source>
</evidence>
<dbReference type="SMART" id="SM00342">
    <property type="entry name" value="HTH_ARAC"/>
    <property type="match status" value="1"/>
</dbReference>
<keyword evidence="3" id="KW-1185">Reference proteome</keyword>
<organism evidence="2 3">
    <name type="scientific">Brevibacterium casei S18</name>
    <dbReference type="NCBI Taxonomy" id="1229781"/>
    <lineage>
        <taxon>Bacteria</taxon>
        <taxon>Bacillati</taxon>
        <taxon>Actinomycetota</taxon>
        <taxon>Actinomycetes</taxon>
        <taxon>Micrococcales</taxon>
        <taxon>Brevibacteriaceae</taxon>
        <taxon>Brevibacterium</taxon>
    </lineage>
</organism>
<dbReference type="AlphaFoldDB" id="K9AYJ6"/>
<dbReference type="Pfam" id="PF12833">
    <property type="entry name" value="HTH_18"/>
    <property type="match status" value="1"/>
</dbReference>
<proteinExistence type="predicted"/>
<dbReference type="Proteomes" id="UP000009879">
    <property type="component" value="Unassembled WGS sequence"/>
</dbReference>
<dbReference type="Gene3D" id="1.10.10.60">
    <property type="entry name" value="Homeodomain-like"/>
    <property type="match status" value="1"/>
</dbReference>
<dbReference type="PROSITE" id="PS01124">
    <property type="entry name" value="HTH_ARAC_FAMILY_2"/>
    <property type="match status" value="1"/>
</dbReference>
<sequence length="230" mass="24601">MYREIRIHRLHAVLWVNAPEAVDAQPSTATITPDGCMDLLATGSGVVIAGADTAARTVPATGETIAGLRFDSGVLPQLLATSAAELADRLTPLAEVAPPKRVRIPGARLAEATSPSVRVRSLLGLAEDLLARTEIDRRPLALADALAARGDGSSVSIAEAAADFAYSPRQLRRLSAQWYGYGPKHLAKILRWRRARALIDAGLTRTEAAARSGYSDAAHLWREERALLGR</sequence>
<evidence type="ECO:0000313" key="3">
    <source>
        <dbReference type="Proteomes" id="UP000009879"/>
    </source>
</evidence>
<dbReference type="GO" id="GO:0003700">
    <property type="term" value="F:DNA-binding transcription factor activity"/>
    <property type="evidence" value="ECO:0007669"/>
    <property type="project" value="InterPro"/>
</dbReference>
<dbReference type="InterPro" id="IPR018060">
    <property type="entry name" value="HTH_AraC"/>
</dbReference>
<protein>
    <submittedName>
        <fullName evidence="2">AraC family transcriptional regulator</fullName>
    </submittedName>
</protein>
<accession>K9AYJ6</accession>
<dbReference type="OrthoDB" id="9815799at2"/>
<dbReference type="InterPro" id="IPR046532">
    <property type="entry name" value="DUF6597"/>
</dbReference>